<dbReference type="SUPFAM" id="SSF48508">
    <property type="entry name" value="Nuclear receptor ligand-binding domain"/>
    <property type="match status" value="1"/>
</dbReference>
<dbReference type="GO" id="GO:0008270">
    <property type="term" value="F:zinc ion binding"/>
    <property type="evidence" value="ECO:0007669"/>
    <property type="project" value="InterPro"/>
</dbReference>
<dbReference type="SMART" id="SM00399">
    <property type="entry name" value="ZnF_C4"/>
    <property type="match status" value="1"/>
</dbReference>
<name>A0A2A6CLG6_PRIPA</name>
<dbReference type="Gene3D" id="3.30.50.10">
    <property type="entry name" value="Erythroid Transcription Factor GATA-1, subunit A"/>
    <property type="match status" value="1"/>
</dbReference>
<dbReference type="Proteomes" id="UP000005239">
    <property type="component" value="Unassembled WGS sequence"/>
</dbReference>
<dbReference type="InterPro" id="IPR001628">
    <property type="entry name" value="Znf_hrmn_rcpt"/>
</dbReference>
<keyword evidence="2" id="KW-1185">Reference proteome</keyword>
<dbReference type="EnsemblMetazoa" id="PPA23277.1">
    <property type="protein sequence ID" value="PPA23277.1"/>
    <property type="gene ID" value="WBGene00112831"/>
</dbReference>
<dbReference type="InterPro" id="IPR035500">
    <property type="entry name" value="NHR-like_dom_sf"/>
</dbReference>
<dbReference type="Pfam" id="PF00104">
    <property type="entry name" value="Hormone_recep"/>
    <property type="match status" value="1"/>
</dbReference>
<dbReference type="SUPFAM" id="SSF57716">
    <property type="entry name" value="Glucocorticoid receptor-like (DNA-binding domain)"/>
    <property type="match status" value="1"/>
</dbReference>
<dbReference type="InterPro" id="IPR000536">
    <property type="entry name" value="Nucl_hrmn_rcpt_lig-bd"/>
</dbReference>
<reference evidence="2" key="1">
    <citation type="journal article" date="2008" name="Nat. Genet.">
        <title>The Pristionchus pacificus genome provides a unique perspective on nematode lifestyle and parasitism.</title>
        <authorList>
            <person name="Dieterich C."/>
            <person name="Clifton S.W."/>
            <person name="Schuster L.N."/>
            <person name="Chinwalla A."/>
            <person name="Delehaunty K."/>
            <person name="Dinkelacker I."/>
            <person name="Fulton L."/>
            <person name="Fulton R."/>
            <person name="Godfrey J."/>
            <person name="Minx P."/>
            <person name="Mitreva M."/>
            <person name="Roeseler W."/>
            <person name="Tian H."/>
            <person name="Witte H."/>
            <person name="Yang S.P."/>
            <person name="Wilson R.K."/>
            <person name="Sommer R.J."/>
        </authorList>
    </citation>
    <scope>NUCLEOTIDE SEQUENCE [LARGE SCALE GENOMIC DNA]</scope>
    <source>
        <strain evidence="2">PS312</strain>
    </source>
</reference>
<gene>
    <name evidence="1" type="primary">WBGene00112831</name>
</gene>
<evidence type="ECO:0000313" key="2">
    <source>
        <dbReference type="Proteomes" id="UP000005239"/>
    </source>
</evidence>
<evidence type="ECO:0000313" key="1">
    <source>
        <dbReference type="EnsemblMetazoa" id="PPA23277.1"/>
    </source>
</evidence>
<proteinExistence type="predicted"/>
<dbReference type="GO" id="GO:0003700">
    <property type="term" value="F:DNA-binding transcription factor activity"/>
    <property type="evidence" value="ECO:0000318"/>
    <property type="project" value="GO_Central"/>
</dbReference>
<reference evidence="1" key="2">
    <citation type="submission" date="2022-06" db="UniProtKB">
        <authorList>
            <consortium name="EnsemblMetazoa"/>
        </authorList>
    </citation>
    <scope>IDENTIFICATION</scope>
    <source>
        <strain evidence="1">PS312</strain>
    </source>
</reference>
<dbReference type="GO" id="GO:0005634">
    <property type="term" value="C:nucleus"/>
    <property type="evidence" value="ECO:0000318"/>
    <property type="project" value="GO_Central"/>
</dbReference>
<dbReference type="PANTHER" id="PTHR46011">
    <property type="entry name" value="NUCLEAR HORMONE RECEPTOR FAMILY MEMBER NHR-86-RELATED"/>
    <property type="match status" value="1"/>
</dbReference>
<protein>
    <submittedName>
        <fullName evidence="1">Nuclear receptor</fullName>
    </submittedName>
</protein>
<dbReference type="GO" id="GO:0043565">
    <property type="term" value="F:sequence-specific DNA binding"/>
    <property type="evidence" value="ECO:0007669"/>
    <property type="project" value="InterPro"/>
</dbReference>
<organism evidence="1 2">
    <name type="scientific">Pristionchus pacificus</name>
    <name type="common">Parasitic nematode worm</name>
    <dbReference type="NCBI Taxonomy" id="54126"/>
    <lineage>
        <taxon>Eukaryota</taxon>
        <taxon>Metazoa</taxon>
        <taxon>Ecdysozoa</taxon>
        <taxon>Nematoda</taxon>
        <taxon>Chromadorea</taxon>
        <taxon>Rhabditida</taxon>
        <taxon>Rhabditina</taxon>
        <taxon>Diplogasteromorpha</taxon>
        <taxon>Diplogasteroidea</taxon>
        <taxon>Neodiplogasteridae</taxon>
        <taxon>Pristionchus</taxon>
    </lineage>
</organism>
<sequence length="446" mass="51567">MKRLRKTKKTFRDCLVCGTLNNTAHMGLDVCRACSVFYRLVLLLIALAYFFTIDIVFPVPRFTMLMLRSDWEKGECVPGIRALRSKKPYPCRSGTSRCAAGKGLNCRRCRLHHIEKVLKVSVAAREEPNKDEPETQLQESTPAIITLEDSPVCEKANILETDTSFSESAGINVRTRGNCYHCSMPLLARVKSAYEKLCFARFVGEQFDRTEAPLPKRVGSDNYPVYPATLATLNKANRILMTCIVEFGTNAFPEFDQLSDDEMRTIATKFFYTFRILDQSYRARTRFANEPHRKFAGYTLFLSEEVVDNFFDDFDKQNVNVEEAKKFLRNDCRLRPRRGSSALDKRLPDELEFCALLVLLFWATNGMDIRDDINQISDSYKEHISRELHIYYRDVIHLDDYALRLGELFSSLPIFEAHNKIKESFEVFRMLDIFTDDTFTYKLAKS</sequence>
<dbReference type="SMART" id="SM00430">
    <property type="entry name" value="HOLI"/>
    <property type="match status" value="1"/>
</dbReference>
<accession>A0A8R1UGG1</accession>
<dbReference type="InterPro" id="IPR013088">
    <property type="entry name" value="Znf_NHR/GATA"/>
</dbReference>
<accession>A0A2A6CLG6</accession>
<dbReference type="Gene3D" id="1.10.565.10">
    <property type="entry name" value="Retinoid X Receptor"/>
    <property type="match status" value="1"/>
</dbReference>
<dbReference type="PANTHER" id="PTHR46011:SF6">
    <property type="entry name" value="HIGH ZINC ACTIVATED NUCLEAR RECEPTOR PROTEIN"/>
    <property type="match status" value="1"/>
</dbReference>
<dbReference type="AlphaFoldDB" id="A0A2A6CLG6"/>